<protein>
    <submittedName>
        <fullName evidence="1">Uncharacterized protein</fullName>
    </submittedName>
</protein>
<reference evidence="1" key="1">
    <citation type="submission" date="2023-04" db="EMBL/GenBank/DDBJ databases">
        <title>A chromosome-level genome assembly of the parasitoid wasp Eretmocerus hayati.</title>
        <authorList>
            <person name="Zhong Y."/>
            <person name="Liu S."/>
            <person name="Liu Y."/>
        </authorList>
    </citation>
    <scope>NUCLEOTIDE SEQUENCE</scope>
    <source>
        <strain evidence="1">ZJU_SS_LIU_2023</strain>
    </source>
</reference>
<accession>A0ACC2P5N6</accession>
<sequence length="142" mass="16015">MAVPLTSSTLGILGQRKLESGGKRTSRVYEEPRRPRTASLEQAVGQRGGRFKPREGSLCSITLTRGFRQTIMRSAIEGKHEQSQRSQPMSQELKQKKADWESVPPFHGIRDSHGWRFEVLADGQKKLRMSRTAEHAREDAAS</sequence>
<name>A0ACC2P5N6_9HYME</name>
<dbReference type="EMBL" id="CM056742">
    <property type="protein sequence ID" value="KAJ8678712.1"/>
    <property type="molecule type" value="Genomic_DNA"/>
</dbReference>
<proteinExistence type="predicted"/>
<comment type="caution">
    <text evidence="1">The sequence shown here is derived from an EMBL/GenBank/DDBJ whole genome shotgun (WGS) entry which is preliminary data.</text>
</comment>
<evidence type="ECO:0000313" key="1">
    <source>
        <dbReference type="EMBL" id="KAJ8678712.1"/>
    </source>
</evidence>
<keyword evidence="2" id="KW-1185">Reference proteome</keyword>
<dbReference type="Proteomes" id="UP001239111">
    <property type="component" value="Chromosome 2"/>
</dbReference>
<evidence type="ECO:0000313" key="2">
    <source>
        <dbReference type="Proteomes" id="UP001239111"/>
    </source>
</evidence>
<gene>
    <name evidence="1" type="ORF">QAD02_014499</name>
</gene>
<organism evidence="1 2">
    <name type="scientific">Eretmocerus hayati</name>
    <dbReference type="NCBI Taxonomy" id="131215"/>
    <lineage>
        <taxon>Eukaryota</taxon>
        <taxon>Metazoa</taxon>
        <taxon>Ecdysozoa</taxon>
        <taxon>Arthropoda</taxon>
        <taxon>Hexapoda</taxon>
        <taxon>Insecta</taxon>
        <taxon>Pterygota</taxon>
        <taxon>Neoptera</taxon>
        <taxon>Endopterygota</taxon>
        <taxon>Hymenoptera</taxon>
        <taxon>Apocrita</taxon>
        <taxon>Proctotrupomorpha</taxon>
        <taxon>Chalcidoidea</taxon>
        <taxon>Aphelinidae</taxon>
        <taxon>Aphelininae</taxon>
        <taxon>Eretmocerus</taxon>
    </lineage>
</organism>